<feature type="compositionally biased region" description="Basic and acidic residues" evidence="4">
    <location>
        <begin position="1"/>
        <end position="18"/>
    </location>
</feature>
<feature type="coiled-coil region" evidence="3">
    <location>
        <begin position="1235"/>
        <end position="1315"/>
    </location>
</feature>
<comment type="caution">
    <text evidence="6">The sequence shown here is derived from an EMBL/GenBank/DDBJ whole genome shotgun (WGS) entry which is preliminary data.</text>
</comment>
<dbReference type="InterPro" id="IPR036872">
    <property type="entry name" value="CH_dom_sf"/>
</dbReference>
<protein>
    <recommendedName>
        <fullName evidence="5">Calponin-homology (CH) domain-containing protein</fullName>
    </recommendedName>
</protein>
<dbReference type="Proteomes" id="UP001620626">
    <property type="component" value="Unassembled WGS sequence"/>
</dbReference>
<evidence type="ECO:0000256" key="3">
    <source>
        <dbReference type="SAM" id="Coils"/>
    </source>
</evidence>
<sequence length="1432" mass="163476">MSKNEKNNSRKAKKEDKRKTKNSNSPSSPSSPPTSPALSLPLPAHPSQIANWKEEKKRRKAEQKALRKHQKEQLNKQKRSTCCCCCLCCLPSGRKRGQWNSDDELNEAEQQMQKKTFTNWVNFRLEEHSSSGRVTDLFIDMRDGVLLCRLLEVLTGQVLLVTTESAVVAVSKNGQSNGKVQRRHSSGGVSSKQRVHHLANLSAALKCLRENGLQLLGNSAAELADGNPHVWLSLVWQIILHFQVEQNLSLLRQSVWHQIHQQQADQKCHHLALPGTSNGGGTAAIVTRTTDSLPKEGIERQMIKWVTDEVIGDLGLRVRDFDRSWCDGRLFCALVHRFAPALMSRSEVLGGGNDGQSAQRRTERAMEVARLHLGIRPLLEARDVTVSEYVPDKRSLIAYVSQFVRLRPHQMIHSLVPISSAVPADVSVVAGQCQQKKEMEEEKFFVFKEWLHWLHSVATDERLKLVARQRITIRHFIWFTQMREEFWERRAAIVDHLLVAIRKSATEEAEGEKTAREIEDEMEQLECAIDDWECHLCTYFSDSHSAQLAPLSDWISSGERLLSSSEYNGIDQLLNAGQVDETLRRLEAAIGRLEQFFRILADQRALLYELEHQIGSVSPFDSLSSDSLLQPMHLLSDLRRRFDALSEKQRNAMAQMLFEQCRFRVLEKLGILKLKIRIWKTQLNGEHQTRQTLDEWTEFATKEKPNEMCEHLLSSLQNAIPTLSPNQSAHHYELRNWSLRVHNQLTKEFRREIKRFFEFGKILEELANFWTKFEMADKQMQSQTLEKDKWTEKINECEELAAKIGTIGAELTETAANEAKKRIKEIGKRRKRKTEEEEVQQGIQSAEVNEQKQFEGEKDRGNAEPSENGTEAKRNTAFWKWQMIGEELARKRPKDEEELINLIDWLQDLGKDFPTAEASLKRWAAQSPPIVGTNEKQSQIARFGAVHRSFLDQLGMLDSFKGRFIHLEKVLTDLEQWTIHHDPDSEMATKSVGERAQRIQWATKELAELTSLCAQTFDFSSLAELDRRIRSSFTLVEFRRIEIQIEVVETLTLVAQRRRLRKSAKGRADFTQPNEFEDQIGHQLACQSIATDLAHLQIAIPSTSNVFAAIEQQELCVVEAAEDVTLERISSLRSRLAKVDLDTAQTGPSSTQKVDLWALLKKKRIILARDESSEEEARASLREMALIDDELGDELKGNAEFEKLSRQWTSKKAELDRLMMLNDQLKRICGRLDEGQGEEANAEELETELDALARSLATTALAHSDNGTSAAALPLHRQFIRRVETIKKRIHRQMAEEQRQQRHALMHKIEALKMSPGGDLPVALEVAEEVLQEAAALVQRNIFSSDQQIAEDRNVVTESFVYENGTVEPLERLERTLEEIERDNGGWDVILSGQVEAVLGVLANWLKQLNDQLAPEQSQLDTLFAQNGDNFI</sequence>
<feature type="compositionally biased region" description="Basic residues" evidence="4">
    <location>
        <begin position="56"/>
        <end position="70"/>
    </location>
</feature>
<gene>
    <name evidence="6" type="ORF">niasHT_039272</name>
</gene>
<accession>A0ABD2J7W6</accession>
<evidence type="ECO:0000313" key="7">
    <source>
        <dbReference type="Proteomes" id="UP001620626"/>
    </source>
</evidence>
<dbReference type="SMART" id="SM00033">
    <property type="entry name" value="CH"/>
    <property type="match status" value="2"/>
</dbReference>
<feature type="coiled-coil region" evidence="3">
    <location>
        <begin position="508"/>
        <end position="535"/>
    </location>
</feature>
<evidence type="ECO:0000256" key="2">
    <source>
        <dbReference type="ARBA" id="ARBA00023203"/>
    </source>
</evidence>
<dbReference type="PROSITE" id="PS50021">
    <property type="entry name" value="CH"/>
    <property type="match status" value="2"/>
</dbReference>
<dbReference type="PANTHER" id="PTHR21524:SF5">
    <property type="entry name" value="SPECTRIN REPEAT CONTAINING NUCLEAR ENVELOPE PROTEIN 2"/>
    <property type="match status" value="1"/>
</dbReference>
<feature type="region of interest" description="Disordered" evidence="4">
    <location>
        <begin position="824"/>
        <end position="874"/>
    </location>
</feature>
<feature type="compositionally biased region" description="Low complexity" evidence="4">
    <location>
        <begin position="36"/>
        <end position="47"/>
    </location>
</feature>
<evidence type="ECO:0000313" key="6">
    <source>
        <dbReference type="EMBL" id="KAL3086684.1"/>
    </source>
</evidence>
<feature type="domain" description="Calponin-homology (CH)" evidence="5">
    <location>
        <begin position="111"/>
        <end position="243"/>
    </location>
</feature>
<feature type="domain" description="Calponin-homology (CH)" evidence="5">
    <location>
        <begin position="296"/>
        <end position="408"/>
    </location>
</feature>
<dbReference type="PROSITE" id="PS00020">
    <property type="entry name" value="ACTININ_2"/>
    <property type="match status" value="1"/>
</dbReference>
<dbReference type="InterPro" id="IPR001715">
    <property type="entry name" value="CH_dom"/>
</dbReference>
<dbReference type="InterPro" id="IPR001589">
    <property type="entry name" value="Actinin_actin-bd_CS"/>
</dbReference>
<keyword evidence="7" id="KW-1185">Reference proteome</keyword>
<feature type="compositionally biased region" description="Basic and acidic residues" evidence="4">
    <location>
        <begin position="849"/>
        <end position="862"/>
    </location>
</feature>
<organism evidence="6 7">
    <name type="scientific">Heterodera trifolii</name>
    <dbReference type="NCBI Taxonomy" id="157864"/>
    <lineage>
        <taxon>Eukaryota</taxon>
        <taxon>Metazoa</taxon>
        <taxon>Ecdysozoa</taxon>
        <taxon>Nematoda</taxon>
        <taxon>Chromadorea</taxon>
        <taxon>Rhabditida</taxon>
        <taxon>Tylenchina</taxon>
        <taxon>Tylenchomorpha</taxon>
        <taxon>Tylenchoidea</taxon>
        <taxon>Heteroderidae</taxon>
        <taxon>Heteroderinae</taxon>
        <taxon>Heterodera</taxon>
    </lineage>
</organism>
<reference evidence="6 7" key="1">
    <citation type="submission" date="2024-10" db="EMBL/GenBank/DDBJ databases">
        <authorList>
            <person name="Kim D."/>
        </authorList>
    </citation>
    <scope>NUCLEOTIDE SEQUENCE [LARGE SCALE GENOMIC DNA]</scope>
    <source>
        <strain evidence="6">BH-2024</strain>
    </source>
</reference>
<dbReference type="EMBL" id="JBICBT010001035">
    <property type="protein sequence ID" value="KAL3086684.1"/>
    <property type="molecule type" value="Genomic_DNA"/>
</dbReference>
<dbReference type="Pfam" id="PF00307">
    <property type="entry name" value="CH"/>
    <property type="match status" value="2"/>
</dbReference>
<evidence type="ECO:0000256" key="1">
    <source>
        <dbReference type="ARBA" id="ARBA00022737"/>
    </source>
</evidence>
<name>A0ABD2J7W6_9BILA</name>
<dbReference type="Gene3D" id="1.10.418.10">
    <property type="entry name" value="Calponin-like domain"/>
    <property type="match status" value="2"/>
</dbReference>
<dbReference type="GO" id="GO:0003779">
    <property type="term" value="F:actin binding"/>
    <property type="evidence" value="ECO:0007669"/>
    <property type="project" value="UniProtKB-KW"/>
</dbReference>
<keyword evidence="3" id="KW-0175">Coiled coil</keyword>
<evidence type="ECO:0000259" key="5">
    <source>
        <dbReference type="PROSITE" id="PS50021"/>
    </source>
</evidence>
<proteinExistence type="predicted"/>
<dbReference type="SUPFAM" id="SSF47576">
    <property type="entry name" value="Calponin-homology domain, CH-domain"/>
    <property type="match status" value="1"/>
</dbReference>
<keyword evidence="1" id="KW-0677">Repeat</keyword>
<dbReference type="PANTHER" id="PTHR21524">
    <property type="entry name" value="SPECTRIN REPEAT CONTAINING NUCLEAR ENVELOPE PROTEIN 2"/>
    <property type="match status" value="1"/>
</dbReference>
<keyword evidence="2" id="KW-0009">Actin-binding</keyword>
<dbReference type="PROSITE" id="PS00019">
    <property type="entry name" value="ACTININ_1"/>
    <property type="match status" value="1"/>
</dbReference>
<feature type="region of interest" description="Disordered" evidence="4">
    <location>
        <begin position="1"/>
        <end position="72"/>
    </location>
</feature>
<evidence type="ECO:0000256" key="4">
    <source>
        <dbReference type="SAM" id="MobiDB-lite"/>
    </source>
</evidence>